<name>A0AAN0M1G9_9RHOB</name>
<reference evidence="1 2" key="1">
    <citation type="submission" date="2024-04" db="EMBL/GenBank/DDBJ databases">
        <title>Phylogenomic analyses of a clade within the roseobacter group suggest taxonomic reassignments of species of the genera Aestuariivita, Citreicella, Loktanella, Nautella, Pelagibaca, Ruegeria, Thalassobius, Thiobacimonas and Tropicibacter, and the proposal o.</title>
        <authorList>
            <person name="Jeon C.O."/>
        </authorList>
    </citation>
    <scope>NUCLEOTIDE SEQUENCE [LARGE SCALE GENOMIC DNA]</scope>
    <source>
        <strain evidence="1 2">G8-12</strain>
    </source>
</reference>
<dbReference type="RefSeq" id="WP_342069793.1">
    <property type="nucleotide sequence ID" value="NZ_CP151762.1"/>
</dbReference>
<dbReference type="AlphaFoldDB" id="A0AAN0M1G9"/>
<evidence type="ECO:0000313" key="2">
    <source>
        <dbReference type="Proteomes" id="UP001451782"/>
    </source>
</evidence>
<accession>A0AAN0M1G9</accession>
<gene>
    <name evidence="1" type="ORF">AABB28_16410</name>
</gene>
<proteinExistence type="predicted"/>
<evidence type="ECO:0000313" key="1">
    <source>
        <dbReference type="EMBL" id="WZU63411.1"/>
    </source>
</evidence>
<sequence>MTPKNAKQNALAEVRKLNERNGKSYELDHVIPIRSKIKRGSDDWVLICGLDVPQNWKILPKEANRSKWMRFSKADARAEEERLIKRLSGAG</sequence>
<protein>
    <submittedName>
        <fullName evidence="1">Uncharacterized protein</fullName>
    </submittedName>
</protein>
<dbReference type="EMBL" id="CP151762">
    <property type="protein sequence ID" value="WZU63411.1"/>
    <property type="molecule type" value="Genomic_DNA"/>
</dbReference>
<dbReference type="KEGG" id="yag:AABB28_16410"/>
<organism evidence="1 2">
    <name type="scientific">Yoonia algicola</name>
    <dbReference type="NCBI Taxonomy" id="3137368"/>
    <lineage>
        <taxon>Bacteria</taxon>
        <taxon>Pseudomonadati</taxon>
        <taxon>Pseudomonadota</taxon>
        <taxon>Alphaproteobacteria</taxon>
        <taxon>Rhodobacterales</taxon>
        <taxon>Paracoccaceae</taxon>
        <taxon>Yoonia</taxon>
    </lineage>
</organism>
<keyword evidence="2" id="KW-1185">Reference proteome</keyword>
<dbReference type="Proteomes" id="UP001451782">
    <property type="component" value="Chromosome"/>
</dbReference>